<name>A0A160CAA9_9CAUD</name>
<evidence type="ECO:0000313" key="1">
    <source>
        <dbReference type="EMBL" id="ANA49753.1"/>
    </source>
</evidence>
<dbReference type="GeneID" id="29063276"/>
<accession>A0A160CAA9</accession>
<proteinExistence type="predicted"/>
<reference evidence="1 2" key="1">
    <citation type="submission" date="2016-04" db="EMBL/GenBank/DDBJ databases">
        <title>Bacteriophages with potential to inactivate Salmonella Typhimurium: use of single phage suspensions and phage cocktails.</title>
        <authorList>
            <person name="Pereira C."/>
            <person name="Moreirinha C."/>
            <person name="Santos L."/>
            <person name="Lewicka M."/>
            <person name="Almeida P."/>
            <person name="Clemente C."/>
            <person name="Cunha A."/>
            <person name="Delgadillo I."/>
            <person name="Romalde J.L."/>
            <person name="Nunes M.L."/>
            <person name="Almeida A."/>
        </authorList>
    </citation>
    <scope>NUCLEOTIDE SEQUENCE [LARGE SCALE GENOMIC DNA]</scope>
</reference>
<organism evidence="1 2">
    <name type="scientific">Salmonella phage phSE-2</name>
    <dbReference type="NCBI Taxonomy" id="1837218"/>
    <lineage>
        <taxon>Viruses</taxon>
        <taxon>Duplodnaviria</taxon>
        <taxon>Heunggongvirae</taxon>
        <taxon>Uroviricota</taxon>
        <taxon>Caudoviricetes</taxon>
        <taxon>Drexlerviridae</taxon>
        <taxon>Tempevirinae</taxon>
        <taxon>Tlsvirus</taxon>
        <taxon>Tlsvirus phSE2</taxon>
    </lineage>
</organism>
<sequence>MLFANQDVIRHFSIDTAKARIEKAIDNSENPAAAIKNTTA</sequence>
<evidence type="ECO:0000313" key="2">
    <source>
        <dbReference type="Proteomes" id="UP000201477"/>
    </source>
</evidence>
<dbReference type="KEGG" id="vg:29063276"/>
<dbReference type="Proteomes" id="UP000201477">
    <property type="component" value="Segment"/>
</dbReference>
<dbReference type="EMBL" id="KX015770">
    <property type="protein sequence ID" value="ANA49753.1"/>
    <property type="molecule type" value="Genomic_DNA"/>
</dbReference>
<protein>
    <submittedName>
        <fullName evidence="1">Uncharacterized protein</fullName>
    </submittedName>
</protein>
<keyword evidence="2" id="KW-1185">Reference proteome</keyword>
<dbReference type="RefSeq" id="YP_009280794.1">
    <property type="nucleotide sequence ID" value="NC_031026.1"/>
</dbReference>